<evidence type="ECO:0000313" key="6">
    <source>
        <dbReference type="Proteomes" id="UP000012317"/>
    </source>
</evidence>
<dbReference type="InterPro" id="IPR036390">
    <property type="entry name" value="WH_DNA-bd_sf"/>
</dbReference>
<keyword evidence="2" id="KW-0238">DNA-binding</keyword>
<dbReference type="PROSITE" id="PS50956">
    <property type="entry name" value="HTH_ASNC_2"/>
    <property type="match status" value="1"/>
</dbReference>
<dbReference type="InterPro" id="IPR011991">
    <property type="entry name" value="ArsR-like_HTH"/>
</dbReference>
<comment type="caution">
    <text evidence="5">The sequence shown here is derived from an EMBL/GenBank/DDBJ whole genome shotgun (WGS) entry which is preliminary data.</text>
</comment>
<dbReference type="Gene3D" id="3.30.70.920">
    <property type="match status" value="1"/>
</dbReference>
<dbReference type="EMBL" id="APLF01000008">
    <property type="protein sequence ID" value="EMY81091.1"/>
    <property type="molecule type" value="Genomic_DNA"/>
</dbReference>
<evidence type="ECO:0000313" key="5">
    <source>
        <dbReference type="EMBL" id="EMY81091.1"/>
    </source>
</evidence>
<dbReference type="Proteomes" id="UP000012317">
    <property type="component" value="Unassembled WGS sequence"/>
</dbReference>
<dbReference type="SMART" id="SM00344">
    <property type="entry name" value="HTH_ASNC"/>
    <property type="match status" value="1"/>
</dbReference>
<dbReference type="InterPro" id="IPR011008">
    <property type="entry name" value="Dimeric_a/b-barrel"/>
</dbReference>
<dbReference type="GO" id="GO:0043200">
    <property type="term" value="P:response to amino acid"/>
    <property type="evidence" value="ECO:0007669"/>
    <property type="project" value="TreeGrafter"/>
</dbReference>
<dbReference type="SUPFAM" id="SSF54909">
    <property type="entry name" value="Dimeric alpha+beta barrel"/>
    <property type="match status" value="1"/>
</dbReference>
<protein>
    <submittedName>
        <fullName evidence="5">Transcriptional regulator, AsnC family Lrp-like protein</fullName>
    </submittedName>
</protein>
<dbReference type="Pfam" id="PF01037">
    <property type="entry name" value="AsnC_trans_reg"/>
    <property type="match status" value="1"/>
</dbReference>
<gene>
    <name evidence="5" type="ORF">pgond44_08782</name>
</gene>
<dbReference type="GO" id="GO:0043565">
    <property type="term" value="F:sequence-specific DNA binding"/>
    <property type="evidence" value="ECO:0007669"/>
    <property type="project" value="InterPro"/>
</dbReference>
<dbReference type="PROSITE" id="PS00519">
    <property type="entry name" value="HTH_ASNC_1"/>
    <property type="match status" value="1"/>
</dbReference>
<dbReference type="PANTHER" id="PTHR30154:SF50">
    <property type="entry name" value="TRANSCRIPTIONAL REGULATOR, ASNC FAMILY"/>
    <property type="match status" value="1"/>
</dbReference>
<dbReference type="InterPro" id="IPR019887">
    <property type="entry name" value="Tscrpt_reg_AsnC/Lrp_C"/>
</dbReference>
<dbReference type="eggNOG" id="COG1522">
    <property type="taxonomic scope" value="Bacteria"/>
</dbReference>
<keyword evidence="1" id="KW-0805">Transcription regulation</keyword>
<dbReference type="GO" id="GO:0006355">
    <property type="term" value="P:regulation of DNA-templated transcription"/>
    <property type="evidence" value="ECO:0007669"/>
    <property type="project" value="UniProtKB-ARBA"/>
</dbReference>
<dbReference type="Pfam" id="PF13404">
    <property type="entry name" value="HTH_AsnC-type"/>
    <property type="match status" value="1"/>
</dbReference>
<evidence type="ECO:0000256" key="3">
    <source>
        <dbReference type="ARBA" id="ARBA00023163"/>
    </source>
</evidence>
<organism evidence="5 6">
    <name type="scientific">Psychroflexus gondwanensis ACAM 44</name>
    <dbReference type="NCBI Taxonomy" id="1189619"/>
    <lineage>
        <taxon>Bacteria</taxon>
        <taxon>Pseudomonadati</taxon>
        <taxon>Bacteroidota</taxon>
        <taxon>Flavobacteriia</taxon>
        <taxon>Flavobacteriales</taxon>
        <taxon>Flavobacteriaceae</taxon>
        <taxon>Psychroflexus</taxon>
    </lineage>
</organism>
<evidence type="ECO:0000256" key="2">
    <source>
        <dbReference type="ARBA" id="ARBA00023125"/>
    </source>
</evidence>
<keyword evidence="3" id="KW-0804">Transcription</keyword>
<dbReference type="InterPro" id="IPR019888">
    <property type="entry name" value="Tscrpt_reg_AsnC-like"/>
</dbReference>
<dbReference type="PANTHER" id="PTHR30154">
    <property type="entry name" value="LEUCINE-RESPONSIVE REGULATORY PROTEIN"/>
    <property type="match status" value="1"/>
</dbReference>
<dbReference type="InterPro" id="IPR000485">
    <property type="entry name" value="AsnC-type_HTH_dom"/>
</dbReference>
<feature type="domain" description="HTH asnC-type" evidence="4">
    <location>
        <begin position="2"/>
        <end position="63"/>
    </location>
</feature>
<dbReference type="GO" id="GO:0005829">
    <property type="term" value="C:cytosol"/>
    <property type="evidence" value="ECO:0007669"/>
    <property type="project" value="TreeGrafter"/>
</dbReference>
<dbReference type="PATRIC" id="fig|1189619.4.peg.1808"/>
<dbReference type="InterPro" id="IPR036388">
    <property type="entry name" value="WH-like_DNA-bd_sf"/>
</dbReference>
<dbReference type="SUPFAM" id="SSF46785">
    <property type="entry name" value="Winged helix' DNA-binding domain"/>
    <property type="match status" value="1"/>
</dbReference>
<sequence>MVSDLDIQIIKILKSNSRASFAEIGRKIALSPSSVRERIQKLEDLGVIKSYNIQLNHALMGNGLEVFIMLKIFDGKLKYIISEITTYPEVQEVFRITGPYNIHMRVALRDQLHLQQFIDKLIKYGSPTTHLILSELKIDGENAVSTQ</sequence>
<name>N1WLB1_9FLAO</name>
<dbReference type="RefSeq" id="WP_003440245.1">
    <property type="nucleotide sequence ID" value="NZ_APLF01000008.1"/>
</dbReference>
<accession>N1WLB1</accession>
<evidence type="ECO:0000259" key="4">
    <source>
        <dbReference type="PROSITE" id="PS50956"/>
    </source>
</evidence>
<dbReference type="CDD" id="cd00090">
    <property type="entry name" value="HTH_ARSR"/>
    <property type="match status" value="1"/>
</dbReference>
<dbReference type="Gene3D" id="1.10.10.10">
    <property type="entry name" value="Winged helix-like DNA-binding domain superfamily/Winged helix DNA-binding domain"/>
    <property type="match status" value="1"/>
</dbReference>
<dbReference type="STRING" id="1189619.pgond44_08782"/>
<dbReference type="PRINTS" id="PR00033">
    <property type="entry name" value="HTHASNC"/>
</dbReference>
<reference evidence="5 6" key="1">
    <citation type="journal article" date="2014" name="Genome Biol. Evol.">
        <title>Extensive gene acquisition in the extremely psychrophilic bacterial species Psychroflexus torquis and the link to sea-ice ecosystem specialism.</title>
        <authorList>
            <person name="Feng S."/>
            <person name="Powell S.M."/>
            <person name="Wilson R."/>
            <person name="Bowman J.P."/>
        </authorList>
    </citation>
    <scope>NUCLEOTIDE SEQUENCE [LARGE SCALE GENOMIC DNA]</scope>
    <source>
        <strain evidence="5 6">ACAM 44</strain>
    </source>
</reference>
<evidence type="ECO:0000256" key="1">
    <source>
        <dbReference type="ARBA" id="ARBA00023015"/>
    </source>
</evidence>
<proteinExistence type="predicted"/>
<keyword evidence="6" id="KW-1185">Reference proteome</keyword>
<dbReference type="AlphaFoldDB" id="N1WLB1"/>
<dbReference type="InterPro" id="IPR019885">
    <property type="entry name" value="Tscrpt_reg_HTH_AsnC-type_CS"/>
</dbReference>